<accession>A0A8J8NSJ9</accession>
<evidence type="ECO:0000313" key="2">
    <source>
        <dbReference type="Proteomes" id="UP000785679"/>
    </source>
</evidence>
<evidence type="ECO:0000313" key="1">
    <source>
        <dbReference type="EMBL" id="TNV80851.1"/>
    </source>
</evidence>
<gene>
    <name evidence="1" type="ORF">FGO68_gene12779</name>
</gene>
<name>A0A8J8NSJ9_HALGN</name>
<keyword evidence="2" id="KW-1185">Reference proteome</keyword>
<dbReference type="EMBL" id="RRYP01006933">
    <property type="protein sequence ID" value="TNV80851.1"/>
    <property type="molecule type" value="Genomic_DNA"/>
</dbReference>
<reference evidence="1" key="1">
    <citation type="submission" date="2019-06" db="EMBL/GenBank/DDBJ databases">
        <authorList>
            <person name="Zheng W."/>
        </authorList>
    </citation>
    <scope>NUCLEOTIDE SEQUENCE</scope>
    <source>
        <strain evidence="1">QDHG01</strain>
    </source>
</reference>
<organism evidence="1 2">
    <name type="scientific">Halteria grandinella</name>
    <dbReference type="NCBI Taxonomy" id="5974"/>
    <lineage>
        <taxon>Eukaryota</taxon>
        <taxon>Sar</taxon>
        <taxon>Alveolata</taxon>
        <taxon>Ciliophora</taxon>
        <taxon>Intramacronucleata</taxon>
        <taxon>Spirotrichea</taxon>
        <taxon>Stichotrichia</taxon>
        <taxon>Sporadotrichida</taxon>
        <taxon>Halteriidae</taxon>
        <taxon>Halteria</taxon>
    </lineage>
</organism>
<dbReference type="Proteomes" id="UP000785679">
    <property type="component" value="Unassembled WGS sequence"/>
</dbReference>
<proteinExistence type="predicted"/>
<comment type="caution">
    <text evidence="1">The sequence shown here is derived from an EMBL/GenBank/DDBJ whole genome shotgun (WGS) entry which is preliminary data.</text>
</comment>
<sequence length="564" mass="65956">MWKVTGKFCMINMLSTIDYLWVQLLLFKTSRQFRNCLAMWRDQIKALCIDESICESLNLYYFENQRTVFFYHQIDKHALNRAIYLDLKINLSLHISEGITSLKEYQRLEEIYARRLRVESLKVIGNYNVFEMLEPCLKAQIKGLFGIKNLQMKLKLTQKPVNLKIYTLMSEGLTLEINSSTIKYFSVQEIVSLSAFHIIVDSPETSIIFEDLSSKYTKIKFKVTFINPDLETFEQFYGNYYELFNNQNCTILLDIKEGNENEANVESILDIILNEMPQHVNAKIQYNSQAFNSKYLGLFQQKMQGRLEITELDLSQSQTYKQDLLVKSLNVWQQNDTSTNILDVAQISHFQISDQLSFKIDSGVVFSLPKKIISPKSIQIQIGKDCKNNFSCIYSILRSLTELERIIELKIQIKTTFVVIQEELEALKKVYSILSKCTNIQILDFPYINQREMIQQFQNVLDSMRNSLKSVKLRIGCVDNTQHIPDNFAMVHEFITQLSQQNHQLRYIDVDVFCWYKCGLQKIKAMQFGNQQNPINLRIGFYGMMDNLTKEIIYSSKFPSPLEI</sequence>
<protein>
    <submittedName>
        <fullName evidence="1">Uncharacterized protein</fullName>
    </submittedName>
</protein>
<dbReference type="AlphaFoldDB" id="A0A8J8NSJ9"/>